<gene>
    <name evidence="1" type="ORF">IOQ59_20350</name>
</gene>
<organism evidence="1 2">
    <name type="scientific">Pontibacterium sinense</name>
    <dbReference type="NCBI Taxonomy" id="2781979"/>
    <lineage>
        <taxon>Bacteria</taxon>
        <taxon>Pseudomonadati</taxon>
        <taxon>Pseudomonadota</taxon>
        <taxon>Gammaproteobacteria</taxon>
        <taxon>Oceanospirillales</taxon>
        <taxon>Oceanospirillaceae</taxon>
        <taxon>Pontibacterium</taxon>
    </lineage>
</organism>
<dbReference type="RefSeq" id="WP_193955317.1">
    <property type="nucleotide sequence ID" value="NZ_JADEYS010000031.1"/>
</dbReference>
<name>A0A8J7FI16_9GAMM</name>
<keyword evidence="2" id="KW-1185">Reference proteome</keyword>
<accession>A0A8J7FI16</accession>
<sequence length="69" mass="7252">MIHSNVSGYVHEAGTGLGTHCDAVLRDCASMHAIKGSGVDANVAATADKDVKETGGSATRAYYSQWVRR</sequence>
<protein>
    <submittedName>
        <fullName evidence="1">Uncharacterized protein</fullName>
    </submittedName>
</protein>
<proteinExistence type="predicted"/>
<dbReference type="Proteomes" id="UP000640333">
    <property type="component" value="Unassembled WGS sequence"/>
</dbReference>
<evidence type="ECO:0000313" key="1">
    <source>
        <dbReference type="EMBL" id="MBE9399621.1"/>
    </source>
</evidence>
<dbReference type="AlphaFoldDB" id="A0A8J7FI16"/>
<dbReference type="EMBL" id="JADEYS010000031">
    <property type="protein sequence ID" value="MBE9399621.1"/>
    <property type="molecule type" value="Genomic_DNA"/>
</dbReference>
<evidence type="ECO:0000313" key="2">
    <source>
        <dbReference type="Proteomes" id="UP000640333"/>
    </source>
</evidence>
<reference evidence="1" key="1">
    <citation type="submission" date="2020-10" db="EMBL/GenBank/DDBJ databases">
        <title>Bacterium isolated from coastal waters sediment.</title>
        <authorList>
            <person name="Chen R.-J."/>
            <person name="Lu D.-C."/>
            <person name="Zhu K.-L."/>
            <person name="Du Z.-J."/>
        </authorList>
    </citation>
    <scope>NUCLEOTIDE SEQUENCE</scope>
    <source>
        <strain evidence="1">N1Y112</strain>
    </source>
</reference>
<comment type="caution">
    <text evidence="1">The sequence shown here is derived from an EMBL/GenBank/DDBJ whole genome shotgun (WGS) entry which is preliminary data.</text>
</comment>